<comment type="caution">
    <text evidence="1">The sequence shown here is derived from an EMBL/GenBank/DDBJ whole genome shotgun (WGS) entry which is preliminary data.</text>
</comment>
<feature type="non-terminal residue" evidence="1">
    <location>
        <position position="1"/>
    </location>
</feature>
<name>X1HP00_9ZZZZ</name>
<organism evidence="1">
    <name type="scientific">marine sediment metagenome</name>
    <dbReference type="NCBI Taxonomy" id="412755"/>
    <lineage>
        <taxon>unclassified sequences</taxon>
        <taxon>metagenomes</taxon>
        <taxon>ecological metagenomes</taxon>
    </lineage>
</organism>
<dbReference type="EMBL" id="BARU01007710">
    <property type="protein sequence ID" value="GAH46998.1"/>
    <property type="molecule type" value="Genomic_DNA"/>
</dbReference>
<gene>
    <name evidence="1" type="ORF">S03H2_15188</name>
</gene>
<accession>X1HP00</accession>
<sequence>YNKAGDDMLKDINNKMPVISTTNTSGLTSVFQLVDNTSNELFKIGNSTSKNEGVRVVVPHDQQP</sequence>
<dbReference type="AlphaFoldDB" id="X1HP00"/>
<evidence type="ECO:0000313" key="1">
    <source>
        <dbReference type="EMBL" id="GAH46998.1"/>
    </source>
</evidence>
<reference evidence="1" key="1">
    <citation type="journal article" date="2014" name="Front. Microbiol.">
        <title>High frequency of phylogenetically diverse reductive dehalogenase-homologous genes in deep subseafloor sedimentary metagenomes.</title>
        <authorList>
            <person name="Kawai M."/>
            <person name="Futagami T."/>
            <person name="Toyoda A."/>
            <person name="Takaki Y."/>
            <person name="Nishi S."/>
            <person name="Hori S."/>
            <person name="Arai W."/>
            <person name="Tsubouchi T."/>
            <person name="Morono Y."/>
            <person name="Uchiyama I."/>
            <person name="Ito T."/>
            <person name="Fujiyama A."/>
            <person name="Inagaki F."/>
            <person name="Takami H."/>
        </authorList>
    </citation>
    <scope>NUCLEOTIDE SEQUENCE</scope>
    <source>
        <strain evidence="1">Expedition CK06-06</strain>
    </source>
</reference>
<protein>
    <submittedName>
        <fullName evidence="1">Uncharacterized protein</fullName>
    </submittedName>
</protein>
<proteinExistence type="predicted"/>